<dbReference type="OrthoDB" id="9977308at2"/>
<sequence length="150" mass="16959">MTDQKNQYYPWQYELWAWEEARSKASGGRSNIEEPDTPPAKMSNLLSVVRMARATPEVWNKFVDLNDKLVSGAVKQADIDEGNSAESAEAVSLCSQFTNWFRMKNATNDSFLSYTTCSRVLKEMARLGGEMDDESIKALFRGPFAIEEDV</sequence>
<dbReference type="RefSeq" id="WP_057852568.1">
    <property type="nucleotide sequence ID" value="NZ_LLXX01000134.1"/>
</dbReference>
<reference evidence="1 2" key="1">
    <citation type="submission" date="2014-03" db="EMBL/GenBank/DDBJ databases">
        <title>Bradyrhizobium valentinum sp. nov., isolated from effective nodules of Lupinus mariae-josephae, a lupine endemic of basic-lime soils in Eastern Spain.</title>
        <authorList>
            <person name="Duran D."/>
            <person name="Rey L."/>
            <person name="Navarro A."/>
            <person name="Busquets A."/>
            <person name="Imperial J."/>
            <person name="Ruiz-Argueso T."/>
        </authorList>
    </citation>
    <scope>NUCLEOTIDE SEQUENCE [LARGE SCALE GENOMIC DNA]</scope>
    <source>
        <strain evidence="1 2">LmjM3</strain>
    </source>
</reference>
<organism evidence="1 2">
    <name type="scientific">Bradyrhizobium valentinum</name>
    <dbReference type="NCBI Taxonomy" id="1518501"/>
    <lineage>
        <taxon>Bacteria</taxon>
        <taxon>Pseudomonadati</taxon>
        <taxon>Pseudomonadota</taxon>
        <taxon>Alphaproteobacteria</taxon>
        <taxon>Hyphomicrobiales</taxon>
        <taxon>Nitrobacteraceae</taxon>
        <taxon>Bradyrhizobium</taxon>
    </lineage>
</organism>
<protein>
    <submittedName>
        <fullName evidence="1">Uncharacterized protein</fullName>
    </submittedName>
</protein>
<gene>
    <name evidence="1" type="ORF">CP49_20185</name>
</gene>
<comment type="caution">
    <text evidence="1">The sequence shown here is derived from an EMBL/GenBank/DDBJ whole genome shotgun (WGS) entry which is preliminary data.</text>
</comment>
<name>A0A0R3LD56_9BRAD</name>
<evidence type="ECO:0000313" key="2">
    <source>
        <dbReference type="Proteomes" id="UP000051913"/>
    </source>
</evidence>
<proteinExistence type="predicted"/>
<dbReference type="AlphaFoldDB" id="A0A0R3LD56"/>
<evidence type="ECO:0000313" key="1">
    <source>
        <dbReference type="EMBL" id="KRR03759.1"/>
    </source>
</evidence>
<accession>A0A0R3LD56</accession>
<dbReference type="Proteomes" id="UP000051913">
    <property type="component" value="Unassembled WGS sequence"/>
</dbReference>
<dbReference type="EMBL" id="LLXX01000134">
    <property type="protein sequence ID" value="KRR03759.1"/>
    <property type="molecule type" value="Genomic_DNA"/>
</dbReference>
<keyword evidence="2" id="KW-1185">Reference proteome</keyword>